<dbReference type="PANTHER" id="PTHR32463:SF0">
    <property type="entry name" value="L-FUCOSE KINASE"/>
    <property type="match status" value="1"/>
</dbReference>
<accession>A0A7W9SVH0</accession>
<dbReference type="InterPro" id="IPR002618">
    <property type="entry name" value="UDPGP_fam"/>
</dbReference>
<proteinExistence type="predicted"/>
<dbReference type="RefSeq" id="WP_221290338.1">
    <property type="nucleotide sequence ID" value="NZ_JACHGW010000006.1"/>
</dbReference>
<reference evidence="4 5" key="1">
    <citation type="submission" date="2020-08" db="EMBL/GenBank/DDBJ databases">
        <title>Genomic Encyclopedia of Type Strains, Phase IV (KMG-IV): sequencing the most valuable type-strain genomes for metagenomic binning, comparative biology and taxonomic classification.</title>
        <authorList>
            <person name="Goeker M."/>
        </authorList>
    </citation>
    <scope>NUCLEOTIDE SEQUENCE [LARGE SCALE GENOMIC DNA]</scope>
    <source>
        <strain evidence="4 5">DSM 23562</strain>
    </source>
</reference>
<dbReference type="InterPro" id="IPR029044">
    <property type="entry name" value="Nucleotide-diphossugar_trans"/>
</dbReference>
<dbReference type="InterPro" id="IPR052203">
    <property type="entry name" value="GHMP_Kinase-Related"/>
</dbReference>
<dbReference type="GO" id="GO:0050201">
    <property type="term" value="F:fucokinase activity"/>
    <property type="evidence" value="ECO:0007669"/>
    <property type="project" value="TreeGrafter"/>
</dbReference>
<evidence type="ECO:0000256" key="3">
    <source>
        <dbReference type="ARBA" id="ARBA00022777"/>
    </source>
</evidence>
<protein>
    <recommendedName>
        <fullName evidence="6">UTP--glucose-1-phosphate uridylyltransferase</fullName>
    </recommendedName>
</protein>
<dbReference type="EMBL" id="JACHGW010000006">
    <property type="protein sequence ID" value="MBB6053436.1"/>
    <property type="molecule type" value="Genomic_DNA"/>
</dbReference>
<keyword evidence="1" id="KW-0808">Transferase</keyword>
<evidence type="ECO:0008006" key="6">
    <source>
        <dbReference type="Google" id="ProtNLM"/>
    </source>
</evidence>
<dbReference type="SUPFAM" id="SSF53448">
    <property type="entry name" value="Nucleotide-diphospho-sugar transferases"/>
    <property type="match status" value="1"/>
</dbReference>
<evidence type="ECO:0000313" key="4">
    <source>
        <dbReference type="EMBL" id="MBB6053436.1"/>
    </source>
</evidence>
<dbReference type="Gene3D" id="3.90.550.10">
    <property type="entry name" value="Spore Coat Polysaccharide Biosynthesis Protein SpsA, Chain A"/>
    <property type="match status" value="1"/>
</dbReference>
<name>A0A7W9SVH0_ARMRO</name>
<dbReference type="GO" id="GO:0070569">
    <property type="term" value="F:uridylyltransferase activity"/>
    <property type="evidence" value="ECO:0007669"/>
    <property type="project" value="InterPro"/>
</dbReference>
<dbReference type="AlphaFoldDB" id="A0A7W9SVH0"/>
<keyword evidence="2" id="KW-0548">Nucleotidyltransferase</keyword>
<dbReference type="Proteomes" id="UP000520814">
    <property type="component" value="Unassembled WGS sequence"/>
</dbReference>
<keyword evidence="5" id="KW-1185">Reference proteome</keyword>
<evidence type="ECO:0000313" key="5">
    <source>
        <dbReference type="Proteomes" id="UP000520814"/>
    </source>
</evidence>
<gene>
    <name evidence="4" type="ORF">HNQ39_005270</name>
</gene>
<keyword evidence="3" id="KW-0418">Kinase</keyword>
<organism evidence="4 5">
    <name type="scientific">Armatimonas rosea</name>
    <dbReference type="NCBI Taxonomy" id="685828"/>
    <lineage>
        <taxon>Bacteria</taxon>
        <taxon>Bacillati</taxon>
        <taxon>Armatimonadota</taxon>
        <taxon>Armatimonadia</taxon>
        <taxon>Armatimonadales</taxon>
        <taxon>Armatimonadaceae</taxon>
        <taxon>Armatimonas</taxon>
    </lineage>
</organism>
<dbReference type="GO" id="GO:0042352">
    <property type="term" value="P:GDP-L-fucose salvage"/>
    <property type="evidence" value="ECO:0007669"/>
    <property type="project" value="TreeGrafter"/>
</dbReference>
<dbReference type="Pfam" id="PF01704">
    <property type="entry name" value="UDPGP"/>
    <property type="match status" value="1"/>
</dbReference>
<dbReference type="Gene3D" id="3.30.230.120">
    <property type="match status" value="1"/>
</dbReference>
<evidence type="ECO:0000256" key="1">
    <source>
        <dbReference type="ARBA" id="ARBA00022679"/>
    </source>
</evidence>
<evidence type="ECO:0000256" key="2">
    <source>
        <dbReference type="ARBA" id="ARBA00022695"/>
    </source>
</evidence>
<dbReference type="PANTHER" id="PTHR32463">
    <property type="entry name" value="L-FUCOSE KINASE"/>
    <property type="match status" value="1"/>
</dbReference>
<comment type="caution">
    <text evidence="4">The sequence shown here is derived from an EMBL/GenBank/DDBJ whole genome shotgun (WGS) entry which is preliminary data.</text>
</comment>
<sequence>MSLLLPLITSDDPAVRNTSLDTLCASLDITGLQAECTALERFRHESQSLYERVRACFFLYAIHRFHLPTREGFAVGGHLPYSGYVSLLERRFEEAISAFRGAEAAQGASDALSSALAAAYHRLAFQILADQVRHSVRSVRGNQWMFQANHPAELLLRVRPELTTAGSEGALPILRERTPVRMDLTHSGWSDIFFLGMDYPEGARVLNVSIDLAVHGRDDSPRPPVEAYFRVLDEPVLRLASVDLGASVEITDLNDVFNFGKDYLGLLKAGLIASGVVPPGMEGSGTKLTDLLERLVGPGQGIELVSSVNGIPKGSRLAVSTNLLAALIAVCMRATGQTRTLTGELLEEERRLVAARAILGEWLGGSGGGWQDSGGVWPGIKVIMGQLADTGDPEFGISRGRLLPSHTLLPASSETRQALQDSLVLVHGGLAQNVGPILEMVTEKYLLRGAAEWEARLEAQRFLDAIVGHLGTGDIRAIGKLTTENFYGPIQTIIPWASNLYTESLIQGMREKFGDQFWGFWMLGGMAGGGMGFMVAPERKTEAQGFLQTLMSEQKKRLQSALPFAMEPVVYDFAINDQGTAGDLLDGESAPLPASYYEQMLPNLVRRDSRSLTPALRGELLAIRQAAQTRPELASLPATLFDQLLPSVAAEDKATTLTDLLAQNGFDAVEHEQIRHDLTHGRIGLSQNRLPVHATIRDVEPGDVLELANHAELGSQALARGEVAVVTLAAGVGSRWTQGAGVVKALHPFAQLGEKHRTFIEIHLAKSRKISRAHGAAIPHVFTTSFLTHAATDAFLKSEQNYGYEGPVALSPGQSIGLRLVPTVRDLRFHWEETMQQVLDVQQQKVRDSVRAALIGWAQSKGEGSDYTDNLPGQCLHPVGHWYEVPNLLKNGLLLKLLTERPALRYLMVHNIDTLGADVDPNVLGLFASRTDGIMVEVIPRRLEDRGGGLARVDGRLRLVEGLAMPREEAEFGLTYYNSATTWVRIDSLLSLFGLTRETLADAEKVQESVRRVAARMPTYVTLKDVKKRWGAGQEDIFPVAQFEKLWGDITALPDWQASFVAVPRFRGQQLKDPAQLDGWLRDGSAAHIETLCDWG</sequence>